<dbReference type="InterPro" id="IPR049492">
    <property type="entry name" value="BD-FAE-like_dom"/>
</dbReference>
<feature type="domain" description="BD-FAE-like" evidence="2">
    <location>
        <begin position="72"/>
        <end position="249"/>
    </location>
</feature>
<dbReference type="EMBL" id="JABWTA010000001">
    <property type="protein sequence ID" value="NVE95327.1"/>
    <property type="molecule type" value="Genomic_DNA"/>
</dbReference>
<sequence length="305" mass="32923">MIWVLAALAIFGVAAFIALQVAIARNGPAVLDTVDRLTAGQNGAERLATVSYGSHPAQKLVVLREKAVTPDAALPVLIFKHGGSWKDGDPEDYGFVGRSFAPHGFITVLAGYRLGEDGRFPAMLEDGAESLAWVHSNIAELGGDPDRIFLMGHSAGAYNVSMLALDQRWLKERAVPHSVIKGVIGLAGPYDFYPFDSDSTRATFGSFDNPEATQPINFAADPAPPFLLIHGEQDTTVKPRNSRALAEQLKQADIAVELVTFSDMDHTAPLLHLASPWRRAPDLHEIVRQFLANPPTSVPVQGESL</sequence>
<keyword evidence="4" id="KW-1185">Reference proteome</keyword>
<evidence type="ECO:0000256" key="1">
    <source>
        <dbReference type="ARBA" id="ARBA00022801"/>
    </source>
</evidence>
<gene>
    <name evidence="3" type="ORF">HUO12_10495</name>
</gene>
<dbReference type="PANTHER" id="PTHR48081:SF9">
    <property type="entry name" value="CARBOXYLESTERASE"/>
    <property type="match status" value="1"/>
</dbReference>
<dbReference type="InterPro" id="IPR029058">
    <property type="entry name" value="AB_hydrolase_fold"/>
</dbReference>
<evidence type="ECO:0000313" key="4">
    <source>
        <dbReference type="Proteomes" id="UP000546031"/>
    </source>
</evidence>
<evidence type="ECO:0000313" key="3">
    <source>
        <dbReference type="EMBL" id="NVE95327.1"/>
    </source>
</evidence>
<dbReference type="InterPro" id="IPR050300">
    <property type="entry name" value="GDXG_lipolytic_enzyme"/>
</dbReference>
<dbReference type="Pfam" id="PF20434">
    <property type="entry name" value="BD-FAE"/>
    <property type="match status" value="1"/>
</dbReference>
<dbReference type="GO" id="GO:0016787">
    <property type="term" value="F:hydrolase activity"/>
    <property type="evidence" value="ECO:0007669"/>
    <property type="project" value="UniProtKB-KW"/>
</dbReference>
<dbReference type="SUPFAM" id="SSF53474">
    <property type="entry name" value="alpha/beta-Hydrolases"/>
    <property type="match status" value="1"/>
</dbReference>
<evidence type="ECO:0000259" key="2">
    <source>
        <dbReference type="Pfam" id="PF20434"/>
    </source>
</evidence>
<accession>A0A850H834</accession>
<name>A0A850H834_9SPHN</name>
<comment type="caution">
    <text evidence="3">The sequence shown here is derived from an EMBL/GenBank/DDBJ whole genome shotgun (WGS) entry which is preliminary data.</text>
</comment>
<organism evidence="3 4">
    <name type="scientific">Altererythrobacter lutimaris</name>
    <dbReference type="NCBI Taxonomy" id="2743979"/>
    <lineage>
        <taxon>Bacteria</taxon>
        <taxon>Pseudomonadati</taxon>
        <taxon>Pseudomonadota</taxon>
        <taxon>Alphaproteobacteria</taxon>
        <taxon>Sphingomonadales</taxon>
        <taxon>Erythrobacteraceae</taxon>
        <taxon>Altererythrobacter</taxon>
    </lineage>
</organism>
<dbReference type="Gene3D" id="3.40.50.1820">
    <property type="entry name" value="alpha/beta hydrolase"/>
    <property type="match status" value="1"/>
</dbReference>
<dbReference type="AlphaFoldDB" id="A0A850H834"/>
<keyword evidence="1 3" id="KW-0378">Hydrolase</keyword>
<dbReference type="Proteomes" id="UP000546031">
    <property type="component" value="Unassembled WGS sequence"/>
</dbReference>
<proteinExistence type="predicted"/>
<dbReference type="PANTHER" id="PTHR48081">
    <property type="entry name" value="AB HYDROLASE SUPERFAMILY PROTEIN C4A8.06C"/>
    <property type="match status" value="1"/>
</dbReference>
<reference evidence="3 4" key="1">
    <citation type="submission" date="2020-06" db="EMBL/GenBank/DDBJ databases">
        <title>Altererythrobacter lutimaris sp. nov., a marine bacterium isolated from a tidal flat.</title>
        <authorList>
            <person name="Kim D."/>
            <person name="Yoo Y."/>
            <person name="Kim J.-J."/>
        </authorList>
    </citation>
    <scope>NUCLEOTIDE SEQUENCE [LARGE SCALE GENOMIC DNA]</scope>
    <source>
        <strain evidence="3 4">JGD-16</strain>
    </source>
</reference>
<protein>
    <submittedName>
        <fullName evidence="3">Alpha/beta hydrolase</fullName>
    </submittedName>
</protein>